<evidence type="ECO:0000313" key="3">
    <source>
        <dbReference type="Proteomes" id="UP000004095"/>
    </source>
</evidence>
<evidence type="ECO:0000313" key="2">
    <source>
        <dbReference type="EMBL" id="EAY26654.1"/>
    </source>
</evidence>
<dbReference type="RefSeq" id="WP_002700372.1">
    <property type="nucleotide sequence ID" value="NZ_AAWS01000031.1"/>
</dbReference>
<sequence length="173" mass="19679">MKLNTKHLFFSLAIVFTGLFLAQTNAHAQAMKPWSWKKYKIKWKMPSNWNAKDKGGRSGKFTAAGGGVSFRLKPWRDASASAKQVAMRAYRGATSVQRKRIISQQYMTSKGGLKKYMILAEGWQKGKKVRIGIMGFINPKSPINLYCRFLWWASQDSKNNPISYRVAQSFSAM</sequence>
<gene>
    <name evidence="2" type="ORF">M23134_02905</name>
</gene>
<accession>A1ZSA6</accession>
<protein>
    <submittedName>
        <fullName evidence="2">Uncharacterized protein</fullName>
    </submittedName>
</protein>
<comment type="caution">
    <text evidence="2">The sequence shown here is derived from an EMBL/GenBank/DDBJ whole genome shotgun (WGS) entry which is preliminary data.</text>
</comment>
<feature type="signal peptide" evidence="1">
    <location>
        <begin position="1"/>
        <end position="28"/>
    </location>
</feature>
<evidence type="ECO:0000256" key="1">
    <source>
        <dbReference type="SAM" id="SignalP"/>
    </source>
</evidence>
<dbReference type="EMBL" id="AAWS01000031">
    <property type="protein sequence ID" value="EAY26654.1"/>
    <property type="molecule type" value="Genomic_DNA"/>
</dbReference>
<name>A1ZSA6_MICM2</name>
<proteinExistence type="predicted"/>
<keyword evidence="3" id="KW-1185">Reference proteome</keyword>
<keyword evidence="1" id="KW-0732">Signal</keyword>
<dbReference type="AlphaFoldDB" id="A1ZSA6"/>
<dbReference type="Proteomes" id="UP000004095">
    <property type="component" value="Unassembled WGS sequence"/>
</dbReference>
<feature type="chain" id="PRO_5002642424" evidence="1">
    <location>
        <begin position="29"/>
        <end position="173"/>
    </location>
</feature>
<reference evidence="2 3" key="1">
    <citation type="submission" date="2007-01" db="EMBL/GenBank/DDBJ databases">
        <authorList>
            <person name="Haygood M."/>
            <person name="Podell S."/>
            <person name="Anderson C."/>
            <person name="Hopkinson B."/>
            <person name="Roe K."/>
            <person name="Barbeau K."/>
            <person name="Gaasterland T."/>
            <person name="Ferriera S."/>
            <person name="Johnson J."/>
            <person name="Kravitz S."/>
            <person name="Beeson K."/>
            <person name="Sutton G."/>
            <person name="Rogers Y.-H."/>
            <person name="Friedman R."/>
            <person name="Frazier M."/>
            <person name="Venter J.C."/>
        </authorList>
    </citation>
    <scope>NUCLEOTIDE SEQUENCE [LARGE SCALE GENOMIC DNA]</scope>
    <source>
        <strain evidence="2 3">ATCC 23134</strain>
    </source>
</reference>
<organism evidence="2 3">
    <name type="scientific">Microscilla marina ATCC 23134</name>
    <dbReference type="NCBI Taxonomy" id="313606"/>
    <lineage>
        <taxon>Bacteria</taxon>
        <taxon>Pseudomonadati</taxon>
        <taxon>Bacteroidota</taxon>
        <taxon>Cytophagia</taxon>
        <taxon>Cytophagales</taxon>
        <taxon>Microscillaceae</taxon>
        <taxon>Microscilla</taxon>
    </lineage>
</organism>